<gene>
    <name evidence="6" type="ORF">AB5J56_11770</name>
</gene>
<keyword evidence="1" id="KW-0805">Transcription regulation</keyword>
<dbReference type="RefSeq" id="WP_369232644.1">
    <property type="nucleotide sequence ID" value="NZ_CP163435.1"/>
</dbReference>
<dbReference type="PANTHER" id="PTHR46796">
    <property type="entry name" value="HTH-TYPE TRANSCRIPTIONAL ACTIVATOR RHAS-RELATED"/>
    <property type="match status" value="1"/>
</dbReference>
<keyword evidence="3" id="KW-0804">Transcription</keyword>
<accession>A0AB39P2P6</accession>
<feature type="domain" description="HTH araC/xylS-type" evidence="5">
    <location>
        <begin position="215"/>
        <end position="316"/>
    </location>
</feature>
<dbReference type="InterPro" id="IPR018060">
    <property type="entry name" value="HTH_AraC"/>
</dbReference>
<reference evidence="6" key="1">
    <citation type="submission" date="2024-07" db="EMBL/GenBank/DDBJ databases">
        <authorList>
            <person name="Yu S.T."/>
        </authorList>
    </citation>
    <scope>NUCLEOTIDE SEQUENCE</scope>
    <source>
        <strain evidence="6">R21</strain>
    </source>
</reference>
<dbReference type="InterPro" id="IPR009057">
    <property type="entry name" value="Homeodomain-like_sf"/>
</dbReference>
<dbReference type="InterPro" id="IPR050204">
    <property type="entry name" value="AraC_XylS_family_regulators"/>
</dbReference>
<evidence type="ECO:0000256" key="3">
    <source>
        <dbReference type="ARBA" id="ARBA00023163"/>
    </source>
</evidence>
<dbReference type="AlphaFoldDB" id="A0AB39P2P6"/>
<dbReference type="GO" id="GO:0003700">
    <property type="term" value="F:DNA-binding transcription factor activity"/>
    <property type="evidence" value="ECO:0007669"/>
    <property type="project" value="InterPro"/>
</dbReference>
<proteinExistence type="predicted"/>
<dbReference type="GO" id="GO:0043565">
    <property type="term" value="F:sequence-specific DNA binding"/>
    <property type="evidence" value="ECO:0007669"/>
    <property type="project" value="InterPro"/>
</dbReference>
<name>A0AB39P2P6_9ACTN</name>
<dbReference type="Gene3D" id="1.10.10.60">
    <property type="entry name" value="Homeodomain-like"/>
    <property type="match status" value="1"/>
</dbReference>
<feature type="compositionally biased region" description="Basic and acidic residues" evidence="4">
    <location>
        <begin position="304"/>
        <end position="313"/>
    </location>
</feature>
<sequence>MPAGRYIVESQTTSEVDPHERADFWSEHIASYQSRMGYAYARTDNFRGETVRQRSDTYQLVRFRSDTIEYSRTAQQVRQDPDDDYRLLLPLTGQITLSQQDQVARLAPGAGALVTFGSPFQCAQTASTLAFIFTIPAREIDGPLNRTSPLAAGLDLTTGLGRVVSTMVQSLHEERDNLTDPQFDAVSDRVVELLCMLASGDDRPDAPGHLTEVEAMVRRHVRDHAADPGLTGASMARDLGWSLRQIQLALQRVGTTPRDLIREERLRLVRDRLQCADCEHMTITELAYASGFSSASTMSTAFRQRFDVSPREMRRGHRRPPGPKEADGDFPPV</sequence>
<dbReference type="SUPFAM" id="SSF46689">
    <property type="entry name" value="Homeodomain-like"/>
    <property type="match status" value="1"/>
</dbReference>
<protein>
    <submittedName>
        <fullName evidence="6">Helix-turn-helix domain-containing protein</fullName>
    </submittedName>
</protein>
<evidence type="ECO:0000256" key="1">
    <source>
        <dbReference type="ARBA" id="ARBA00023015"/>
    </source>
</evidence>
<organism evidence="6">
    <name type="scientific">Streptomyces sp. R21</name>
    <dbReference type="NCBI Taxonomy" id="3238627"/>
    <lineage>
        <taxon>Bacteria</taxon>
        <taxon>Bacillati</taxon>
        <taxon>Actinomycetota</taxon>
        <taxon>Actinomycetes</taxon>
        <taxon>Kitasatosporales</taxon>
        <taxon>Streptomycetaceae</taxon>
        <taxon>Streptomyces</taxon>
    </lineage>
</organism>
<dbReference type="Pfam" id="PF14525">
    <property type="entry name" value="AraC_binding_2"/>
    <property type="match status" value="1"/>
</dbReference>
<evidence type="ECO:0000256" key="2">
    <source>
        <dbReference type="ARBA" id="ARBA00023125"/>
    </source>
</evidence>
<evidence type="ECO:0000313" key="6">
    <source>
        <dbReference type="EMBL" id="XDQ25320.1"/>
    </source>
</evidence>
<dbReference type="PANTHER" id="PTHR46796:SF6">
    <property type="entry name" value="ARAC SUBFAMILY"/>
    <property type="match status" value="1"/>
</dbReference>
<keyword evidence="2" id="KW-0238">DNA-binding</keyword>
<dbReference type="SMART" id="SM00342">
    <property type="entry name" value="HTH_ARAC"/>
    <property type="match status" value="1"/>
</dbReference>
<dbReference type="PROSITE" id="PS01124">
    <property type="entry name" value="HTH_ARAC_FAMILY_2"/>
    <property type="match status" value="1"/>
</dbReference>
<dbReference type="EMBL" id="CP163435">
    <property type="protein sequence ID" value="XDQ25320.1"/>
    <property type="molecule type" value="Genomic_DNA"/>
</dbReference>
<evidence type="ECO:0000256" key="4">
    <source>
        <dbReference type="SAM" id="MobiDB-lite"/>
    </source>
</evidence>
<evidence type="ECO:0000259" key="5">
    <source>
        <dbReference type="PROSITE" id="PS01124"/>
    </source>
</evidence>
<feature type="region of interest" description="Disordered" evidence="4">
    <location>
        <begin position="304"/>
        <end position="333"/>
    </location>
</feature>
<dbReference type="Pfam" id="PF12833">
    <property type="entry name" value="HTH_18"/>
    <property type="match status" value="1"/>
</dbReference>
<dbReference type="InterPro" id="IPR035418">
    <property type="entry name" value="AraC-bd_2"/>
</dbReference>